<evidence type="ECO:0000313" key="13">
    <source>
        <dbReference type="Proteomes" id="UP001221686"/>
    </source>
</evidence>
<dbReference type="InterPro" id="IPR029016">
    <property type="entry name" value="GAF-like_dom_sf"/>
</dbReference>
<dbReference type="Pfam" id="PF02518">
    <property type="entry name" value="HATPase_c"/>
    <property type="match status" value="1"/>
</dbReference>
<keyword evidence="13" id="KW-1185">Reference proteome</keyword>
<dbReference type="Pfam" id="PF00512">
    <property type="entry name" value="HisKA"/>
    <property type="match status" value="1"/>
</dbReference>
<dbReference type="InterPro" id="IPR003661">
    <property type="entry name" value="HisK_dim/P_dom"/>
</dbReference>
<evidence type="ECO:0000256" key="6">
    <source>
        <dbReference type="PROSITE-ProRule" id="PRU00110"/>
    </source>
</evidence>
<dbReference type="InterPro" id="IPR001789">
    <property type="entry name" value="Sig_transdc_resp-reg_receiver"/>
</dbReference>
<dbReference type="PANTHER" id="PTHR45339:SF3">
    <property type="entry name" value="HISTIDINE KINASE"/>
    <property type="match status" value="1"/>
</dbReference>
<dbReference type="Pfam" id="PF13191">
    <property type="entry name" value="AAA_16"/>
    <property type="match status" value="1"/>
</dbReference>
<dbReference type="PROSITE" id="PS50109">
    <property type="entry name" value="HIS_KIN"/>
    <property type="match status" value="1"/>
</dbReference>
<dbReference type="InterPro" id="IPR011006">
    <property type="entry name" value="CheY-like_superfamily"/>
</dbReference>
<evidence type="ECO:0000256" key="2">
    <source>
        <dbReference type="ARBA" id="ARBA00012438"/>
    </source>
</evidence>
<dbReference type="PROSITE" id="PS50894">
    <property type="entry name" value="HPT"/>
    <property type="match status" value="1"/>
</dbReference>
<dbReference type="SMART" id="SM00388">
    <property type="entry name" value="HisKA"/>
    <property type="match status" value="1"/>
</dbReference>
<dbReference type="Pfam" id="PF00072">
    <property type="entry name" value="Response_reg"/>
    <property type="match status" value="1"/>
</dbReference>
<dbReference type="SMART" id="SM00065">
    <property type="entry name" value="GAF"/>
    <property type="match status" value="1"/>
</dbReference>
<dbReference type="PROSITE" id="PS50011">
    <property type="entry name" value="PROTEIN_KINASE_DOM"/>
    <property type="match status" value="1"/>
</dbReference>
<keyword evidence="4" id="KW-0808">Transferase</keyword>
<dbReference type="Pfam" id="PF01590">
    <property type="entry name" value="GAF"/>
    <property type="match status" value="1"/>
</dbReference>
<feature type="modified residue" description="4-aspartylphosphate" evidence="7">
    <location>
        <position position="1873"/>
    </location>
</feature>
<dbReference type="Gene3D" id="3.30.565.10">
    <property type="entry name" value="Histidine kinase-like ATPase, C-terminal domain"/>
    <property type="match status" value="1"/>
</dbReference>
<dbReference type="Gene3D" id="3.40.50.300">
    <property type="entry name" value="P-loop containing nucleotide triphosphate hydrolases"/>
    <property type="match status" value="1"/>
</dbReference>
<evidence type="ECO:0000256" key="3">
    <source>
        <dbReference type="ARBA" id="ARBA00022553"/>
    </source>
</evidence>
<sequence length="2118" mass="225337">MSRAGEAVEVTLFEGETSRLVRVRGGRPVLRREWRVPVDASLVAALAREVELGEQLPAGFMKPRRMVREPRPAVEYDDFGLDPLATASLPASAVVRVGLRVAEILGELHARGLLHLELQPPHIFADAGHDEVRLLGGPALREPGAPVAALPVAVDHAAPEQLGRADLVIGPHTDLYALGACLYQLLTGVAPFASDDLLERVHGHMARAPIAPERLADDVPPALSQVVLKLLAKSPDARYASAASVAHDLRRIRAALTGDAPLVDFIPGRRDRGGRFSLPDRLYGRDVEVAALRQAGERAVHGGTEVVLVRGAAGVGKTALVHALHTAMHALGGRFFAGKFDQTRQAKPYDAYIQALRPAVLRLLAQSDAFVGHWRTVVTAALGPHAQLVVEVLPELELVLGPQPPVSTLPPAEAQARFEAVFIHLLQALTYDGRPLALFLDDLQWADSGSLRLLRALATDPGTHHLLLLGAYRGGDVEADHPLRIALSQIEATGARVTALLIRPLDPSQMQRMVADALGDQPERVAPLATLLWEKTRGNPFFAGQLLRSFAQRGALRWDDDAERWRWREGAVQPVDIRDDVVAFLDGRLDDLGGDERELLQVAACLGSRVRSDALAWALGLTAAALQATLAPLVDAGLLVATDDGVRFIHDRVQQAALASIPVDARPALHLRIGLALHRGLGPGALEERLFEVAVQLGLGLPALLDPAQRRQIAHLELRAALRAAAAAAHDSARVYAEAAVAAAGEAAWCDDPELALNAHLAAVEAGYATGDYARAEALAAVALARAPDLLGRVRVARQQIALYAIQSDQMPRAIDTALAILDRLGVPLPRTAAELAGETERLQRELRFTPAEIDALAERPDLVDPRLSAVVEVLGDIIGPTYWTRPELLRPIILTMIAVARSHGVSAPIAYGCCLNGLLLCSALELDAGHAFGRLAQRLAARFDDLQIRCRVIKVFGSHIQVWKEPLPQAIATLRRAYELGRETGAHEYVGYGGAEFCIYTLLRGTPLPELLAAAEPIAAELRKIRQDLANFYLALALQTAANLRGEAQDPLRLDGAVLDRERALAAFRASNYRMLLFCLHMFEAMLALHFGDSEAAGRSSRAADEFLDGVVGILYPAVHRFHDLLARLGVRRAGAGAADLAVELEGDAPLVRWAGSAPETFAHKLALVRAEAARVRGADDEASRGYDRAIDLANAHGFVHEAGLACRLAAAHHGAAGRSRVAAAYAREASDRHAAWGATAIVAGLAGAWPELRRTAAPATGESIDVLAVIRASQAISRELDEARIVDATMATAVRIAGAERGWLLRREPDGWRVWARGGVEDEQFMCEPSPLGGDPGDPPAAIIQYTARTRAPVIVADAALDPRFGDDPVVRLRGTRAAACVPFLLHGELTGALHVEHNSLPGAFTAESVRVLEVLAAQAAISVKNARLVAEAREQRRVLEEYSRTLEARVLERTRELRHAKEVAEAATVAKSSFLTTMSHEIRTPLNGILGMAGLLVTVRGLPPQAHTYAQTIKKSGDILLSLVNDILDFSKIEAGKLELETAAFSPRECVEEVADIVAGMAREQAIDLAAIVAHDVPAGVLGDATRLRQILLNLATNALKFTPRGGEVALRCEPGPGDMLTFRVRDTGIGIPADRQHRLFHAFSQVDSSTTRRFGGTGLGLAICRRLSEAMSGRIEVVSEPGRGSEFCVALPLPAVAAAAPGPARERPVIAWVQLRSAGQREALRELLRADGVEVHEGDRAPSGRAIRFVDADDDAAQQPDVVTVAPWLRDDADVALGAPLRRAQVRAALARALGEAAPVSPGGDGGPDERLRAARARRKILVVEDNTFNQIVATHLLDHLGYGHEVAGSGAEALEKTTGTVYDLILMDYQMPEMDGIETTRRIRGGGSPNAGTPILGLTAAASGADARRCLDAGMAEVLTKPLPMHLLEGALARHLEGAGLVGAREPELADEPAIMATSGPGLGADELAAPITTSGPGLADELAAAPPPGLELAADELAGVLSQLHAMAGSDADELRELSGLLGDSLRGSSEGLVAALADASRPQLRLHAHTLKGTAATAGFAAIAATAARVEAASASAALADLRADIDHLAVAVRAAITALRARLPDRVPHA</sequence>
<dbReference type="InterPro" id="IPR004358">
    <property type="entry name" value="Sig_transdc_His_kin-like_C"/>
</dbReference>
<protein>
    <recommendedName>
        <fullName evidence="2">histidine kinase</fullName>
        <ecNumber evidence="2">2.7.13.3</ecNumber>
    </recommendedName>
</protein>
<proteinExistence type="predicted"/>
<dbReference type="Gene3D" id="1.20.120.160">
    <property type="entry name" value="HPT domain"/>
    <property type="match status" value="1"/>
</dbReference>
<dbReference type="CDD" id="cd16922">
    <property type="entry name" value="HATPase_EvgS-ArcB-TorS-like"/>
    <property type="match status" value="1"/>
</dbReference>
<dbReference type="Gene3D" id="3.40.50.2300">
    <property type="match status" value="1"/>
</dbReference>
<dbReference type="SMART" id="SM00387">
    <property type="entry name" value="HATPase_c"/>
    <property type="match status" value="1"/>
</dbReference>
<dbReference type="EMBL" id="JAQNDL010000001">
    <property type="protein sequence ID" value="MDC0716599.1"/>
    <property type="molecule type" value="Genomic_DNA"/>
</dbReference>
<dbReference type="InterPro" id="IPR027417">
    <property type="entry name" value="P-loop_NTPase"/>
</dbReference>
<feature type="domain" description="HPt" evidence="11">
    <location>
        <begin position="2017"/>
        <end position="2110"/>
    </location>
</feature>
<dbReference type="PRINTS" id="PR00344">
    <property type="entry name" value="BCTRLSENSOR"/>
</dbReference>
<dbReference type="EC" id="2.7.13.3" evidence="2"/>
<keyword evidence="5" id="KW-0418">Kinase</keyword>
<dbReference type="Gene3D" id="1.10.510.10">
    <property type="entry name" value="Transferase(Phosphotransferase) domain 1"/>
    <property type="match status" value="1"/>
</dbReference>
<evidence type="ECO:0000256" key="5">
    <source>
        <dbReference type="ARBA" id="ARBA00022777"/>
    </source>
</evidence>
<dbReference type="Gene3D" id="1.10.287.130">
    <property type="match status" value="1"/>
</dbReference>
<dbReference type="SUPFAM" id="SSF56112">
    <property type="entry name" value="Protein kinase-like (PK-like)"/>
    <property type="match status" value="1"/>
</dbReference>
<evidence type="ECO:0000259" key="9">
    <source>
        <dbReference type="PROSITE" id="PS50109"/>
    </source>
</evidence>
<dbReference type="PANTHER" id="PTHR45339">
    <property type="entry name" value="HYBRID SIGNAL TRANSDUCTION HISTIDINE KINASE J"/>
    <property type="match status" value="1"/>
</dbReference>
<feature type="modified residue" description="Phosphohistidine" evidence="6">
    <location>
        <position position="2056"/>
    </location>
</feature>
<evidence type="ECO:0000256" key="1">
    <source>
        <dbReference type="ARBA" id="ARBA00000085"/>
    </source>
</evidence>
<evidence type="ECO:0000259" key="11">
    <source>
        <dbReference type="PROSITE" id="PS50894"/>
    </source>
</evidence>
<reference evidence="12 13" key="1">
    <citation type="submission" date="2022-11" db="EMBL/GenBank/DDBJ databases">
        <title>Minimal conservation of predation-associated metabolite biosynthetic gene clusters underscores biosynthetic potential of Myxococcota including descriptions for ten novel species: Archangium lansinium sp. nov., Myxococcus landrumus sp. nov., Nannocystis bai.</title>
        <authorList>
            <person name="Ahearne A."/>
            <person name="Stevens C."/>
            <person name="Dowd S."/>
        </authorList>
    </citation>
    <scope>NUCLEOTIDE SEQUENCE [LARGE SCALE GENOMIC DNA]</scope>
    <source>
        <strain evidence="12 13">BB15-2</strain>
    </source>
</reference>
<feature type="domain" description="Protein kinase" evidence="8">
    <location>
        <begin position="1"/>
        <end position="250"/>
    </location>
</feature>
<organism evidence="12 13">
    <name type="scientific">Nannocystis bainbridge</name>
    <dbReference type="NCBI Taxonomy" id="2995303"/>
    <lineage>
        <taxon>Bacteria</taxon>
        <taxon>Pseudomonadati</taxon>
        <taxon>Myxococcota</taxon>
        <taxon>Polyangia</taxon>
        <taxon>Nannocystales</taxon>
        <taxon>Nannocystaceae</taxon>
        <taxon>Nannocystis</taxon>
    </lineage>
</organism>
<dbReference type="SUPFAM" id="SSF47226">
    <property type="entry name" value="Histidine-containing phosphotransfer domain, HPT domain"/>
    <property type="match status" value="1"/>
</dbReference>
<dbReference type="Pfam" id="PF01627">
    <property type="entry name" value="Hpt"/>
    <property type="match status" value="1"/>
</dbReference>
<comment type="caution">
    <text evidence="12">The sequence shown here is derived from an EMBL/GenBank/DDBJ whole genome shotgun (WGS) entry which is preliminary data.</text>
</comment>
<dbReference type="SUPFAM" id="SSF52172">
    <property type="entry name" value="CheY-like"/>
    <property type="match status" value="1"/>
</dbReference>
<feature type="domain" description="Response regulatory" evidence="10">
    <location>
        <begin position="1824"/>
        <end position="1941"/>
    </location>
</feature>
<dbReference type="InterPro" id="IPR008207">
    <property type="entry name" value="Sig_transdc_His_kin_Hpt_dom"/>
</dbReference>
<dbReference type="InterPro" id="IPR011009">
    <property type="entry name" value="Kinase-like_dom_sf"/>
</dbReference>
<keyword evidence="3 7" id="KW-0597">Phosphoprotein</keyword>
<dbReference type="InterPro" id="IPR036097">
    <property type="entry name" value="HisK_dim/P_sf"/>
</dbReference>
<evidence type="ECO:0000256" key="4">
    <source>
        <dbReference type="ARBA" id="ARBA00022679"/>
    </source>
</evidence>
<dbReference type="RefSeq" id="WP_272085091.1">
    <property type="nucleotide sequence ID" value="NZ_JAQNDL010000001.1"/>
</dbReference>
<comment type="catalytic activity">
    <reaction evidence="1">
        <text>ATP + protein L-histidine = ADP + protein N-phospho-L-histidine.</text>
        <dbReference type="EC" id="2.7.13.3"/>
    </reaction>
</comment>
<accession>A0ABT5DSM7</accession>
<dbReference type="Gene3D" id="3.30.450.40">
    <property type="match status" value="1"/>
</dbReference>
<evidence type="ECO:0000259" key="8">
    <source>
        <dbReference type="PROSITE" id="PS50011"/>
    </source>
</evidence>
<name>A0ABT5DSM7_9BACT</name>
<dbReference type="PROSITE" id="PS50110">
    <property type="entry name" value="RESPONSE_REGULATORY"/>
    <property type="match status" value="1"/>
</dbReference>
<dbReference type="SUPFAM" id="SSF55781">
    <property type="entry name" value="GAF domain-like"/>
    <property type="match status" value="1"/>
</dbReference>
<dbReference type="SMART" id="SM00448">
    <property type="entry name" value="REC"/>
    <property type="match status" value="1"/>
</dbReference>
<dbReference type="InterPro" id="IPR005467">
    <property type="entry name" value="His_kinase_dom"/>
</dbReference>
<dbReference type="CDD" id="cd00082">
    <property type="entry name" value="HisKA"/>
    <property type="match status" value="1"/>
</dbReference>
<dbReference type="InterPro" id="IPR000719">
    <property type="entry name" value="Prot_kinase_dom"/>
</dbReference>
<evidence type="ECO:0000256" key="7">
    <source>
        <dbReference type="PROSITE-ProRule" id="PRU00169"/>
    </source>
</evidence>
<dbReference type="SUPFAM" id="SSF52540">
    <property type="entry name" value="P-loop containing nucleoside triphosphate hydrolases"/>
    <property type="match status" value="1"/>
</dbReference>
<feature type="domain" description="Histidine kinase" evidence="9">
    <location>
        <begin position="1480"/>
        <end position="1699"/>
    </location>
</feature>
<dbReference type="InterPro" id="IPR003018">
    <property type="entry name" value="GAF"/>
</dbReference>
<dbReference type="Proteomes" id="UP001221686">
    <property type="component" value="Unassembled WGS sequence"/>
</dbReference>
<dbReference type="InterPro" id="IPR003594">
    <property type="entry name" value="HATPase_dom"/>
</dbReference>
<dbReference type="CDD" id="cd17546">
    <property type="entry name" value="REC_hyHK_CKI1_RcsC-like"/>
    <property type="match status" value="1"/>
</dbReference>
<evidence type="ECO:0000259" key="10">
    <source>
        <dbReference type="PROSITE" id="PS50110"/>
    </source>
</evidence>
<evidence type="ECO:0000313" key="12">
    <source>
        <dbReference type="EMBL" id="MDC0716599.1"/>
    </source>
</evidence>
<dbReference type="InterPro" id="IPR041664">
    <property type="entry name" value="AAA_16"/>
</dbReference>
<dbReference type="SUPFAM" id="SSF47384">
    <property type="entry name" value="Homodimeric domain of signal transducing histidine kinase"/>
    <property type="match status" value="1"/>
</dbReference>
<dbReference type="InterPro" id="IPR036641">
    <property type="entry name" value="HPT_dom_sf"/>
</dbReference>
<gene>
    <name evidence="12" type="ORF">POL25_06835</name>
</gene>
<dbReference type="InterPro" id="IPR036890">
    <property type="entry name" value="HATPase_C_sf"/>
</dbReference>
<dbReference type="SUPFAM" id="SSF55874">
    <property type="entry name" value="ATPase domain of HSP90 chaperone/DNA topoisomerase II/histidine kinase"/>
    <property type="match status" value="1"/>
</dbReference>